<evidence type="ECO:0000256" key="11">
    <source>
        <dbReference type="ARBA" id="ARBA00023163"/>
    </source>
</evidence>
<dbReference type="AlphaFoldDB" id="T1J2P5"/>
<dbReference type="InterPro" id="IPR013083">
    <property type="entry name" value="Znf_RING/FYVE/PHD"/>
</dbReference>
<evidence type="ECO:0000256" key="5">
    <source>
        <dbReference type="ARBA" id="ARBA00022723"/>
    </source>
</evidence>
<feature type="compositionally biased region" description="Low complexity" evidence="17">
    <location>
        <begin position="447"/>
        <end position="458"/>
    </location>
</feature>
<reference evidence="20" key="2">
    <citation type="submission" date="2015-02" db="UniProtKB">
        <authorList>
            <consortium name="EnsemblMetazoa"/>
        </authorList>
    </citation>
    <scope>IDENTIFICATION</scope>
</reference>
<keyword evidence="7 16" id="KW-0863">Zinc-finger</keyword>
<evidence type="ECO:0000313" key="20">
    <source>
        <dbReference type="EnsemblMetazoa" id="SMAR007843-PA"/>
    </source>
</evidence>
<dbReference type="Gene3D" id="3.30.40.10">
    <property type="entry name" value="Zinc/RING finger domain, C3HC4 (zinc finger)"/>
    <property type="match status" value="2"/>
</dbReference>
<feature type="compositionally biased region" description="Basic and acidic residues" evidence="17">
    <location>
        <begin position="29"/>
        <end position="41"/>
    </location>
</feature>
<keyword evidence="6" id="KW-0677">Repeat</keyword>
<evidence type="ECO:0000256" key="4">
    <source>
        <dbReference type="ARBA" id="ARBA00022553"/>
    </source>
</evidence>
<evidence type="ECO:0000256" key="8">
    <source>
        <dbReference type="ARBA" id="ARBA00022833"/>
    </source>
</evidence>
<dbReference type="Pfam" id="PF00628">
    <property type="entry name" value="PHD"/>
    <property type="match status" value="2"/>
</dbReference>
<dbReference type="Gene3D" id="2.60.200.20">
    <property type="match status" value="1"/>
</dbReference>
<reference evidence="21" key="1">
    <citation type="submission" date="2011-05" db="EMBL/GenBank/DDBJ databases">
        <authorList>
            <person name="Richards S.R."/>
            <person name="Qu J."/>
            <person name="Jiang H."/>
            <person name="Jhangiani S.N."/>
            <person name="Agravi P."/>
            <person name="Goodspeed R."/>
            <person name="Gross S."/>
            <person name="Mandapat C."/>
            <person name="Jackson L."/>
            <person name="Mathew T."/>
            <person name="Pu L."/>
            <person name="Thornton R."/>
            <person name="Saada N."/>
            <person name="Wilczek-Boney K.B."/>
            <person name="Lee S."/>
            <person name="Kovar C."/>
            <person name="Wu Y."/>
            <person name="Scherer S.E."/>
            <person name="Worley K.C."/>
            <person name="Muzny D.M."/>
            <person name="Gibbs R."/>
        </authorList>
    </citation>
    <scope>NUCLEOTIDE SEQUENCE</scope>
    <source>
        <strain evidence="21">Brora</strain>
    </source>
</reference>
<dbReference type="InterPro" id="IPR019787">
    <property type="entry name" value="Znf_PHD-finger"/>
</dbReference>
<evidence type="ECO:0000256" key="9">
    <source>
        <dbReference type="ARBA" id="ARBA00022843"/>
    </source>
</evidence>
<dbReference type="FunFam" id="3.30.40.10:FF:000164">
    <property type="entry name" value="PHD finger protein 12"/>
    <property type="match status" value="1"/>
</dbReference>
<dbReference type="Gene3D" id="6.10.20.60">
    <property type="entry name" value="PHD finger protein 12"/>
    <property type="match status" value="1"/>
</dbReference>
<keyword evidence="9" id="KW-0832">Ubl conjugation</keyword>
<evidence type="ECO:0000256" key="12">
    <source>
        <dbReference type="ARBA" id="ARBA00023242"/>
    </source>
</evidence>
<sequence length="951" mass="103749">MAAVEYDLDTSGGLMPEIQALIAPPTSDEPTRRNRQREGNHRRPGRSFNHDCCDSCKEGGDLLCCDRCPAAFHLQCHNPPLQDEDIPPGEWLCHRCITIEKEFGVDVVQPRQLECDVASTHSQQSQHTSSDKEKTLSSSEKDETDRISHRSTSIDEEVMEIDELNEENQTVTTDSVVEMEYEPSVNESPFQTLCRAAKFMNPKQFQIPPELQCTTAFPGTSKRLQKKDGNKTNAKKPAHELDGGFVSLPAKTCFECRKSCRKAPLIQCDYCPLLFHQDCLNPPLTTLPTGRWMCPNHPENFLDQKLLTSTSLTERLKLWDKFSGHISQDTVKIGFLKKVHRQNPPFRYKIKHPPRNRVHVPQTIKDHYKHPPPLLPRVTDSPLSLRENSVVTATASMPSSSSALATLDEQDEWLTTLVSLQTSIARYLAQKQILRNGTNNNNDCKISSPSGSSSVNPGNCNGTSLLQRKSPTKMMINGNIHSTIESPKPAVAISATSSPAKHNGPVSLLHHSGFNAANGDLVSSDLVKVKAEPPLSTPKSKTETVNTPLSSVVKVTLPVGAVQTPSSILNQVKSIVINSSVNAPVLSASPSSLKGNTGCLMTRVVTPTPTNSTSILQPRFPGSPQTSIVRTPMSAMNGNRAAQNTTTKVVTVQAPGKLCTSPTIVSPVQPKLNIQSTLSTAPAIINLNSTLQACIEGSGDIELSKLDERLIHILAWQRLQQLLPSTKVTGVGVKKGGDCANSSGVKEVQARATVCSLTGKGHLVPMPYRVLTIGTGADMDVCLPNYGHCNYVSAKHASIFYDETTKHYELLNYSEHGTTVDNVLYSCDFSEKNLATPAPSSVVASVRNIINRARGLSERKQADRLTMSSRTNENWKVCNCKASSSSLIGGSGAGWEGTALLHHGSYIKCGCIQFVFSITDYIVKDHNRISQLATSDQNPDLTTPTKKTAFT</sequence>
<evidence type="ECO:0000256" key="7">
    <source>
        <dbReference type="ARBA" id="ARBA00022771"/>
    </source>
</evidence>
<keyword evidence="4" id="KW-0597">Phosphoprotein</keyword>
<evidence type="ECO:0000313" key="21">
    <source>
        <dbReference type="Proteomes" id="UP000014500"/>
    </source>
</evidence>
<dbReference type="CDD" id="cd15534">
    <property type="entry name" value="PHD2_PHF12_Rco1"/>
    <property type="match status" value="1"/>
</dbReference>
<feature type="region of interest" description="Disordered" evidence="17">
    <location>
        <begin position="118"/>
        <end position="154"/>
    </location>
</feature>
<dbReference type="PhylomeDB" id="T1J2P5"/>
<dbReference type="EnsemblMetazoa" id="SMAR007843-RA">
    <property type="protein sequence ID" value="SMAR007843-PA"/>
    <property type="gene ID" value="SMAR007843"/>
</dbReference>
<feature type="region of interest" description="Disordered" evidence="17">
    <location>
        <begin position="437"/>
        <end position="458"/>
    </location>
</feature>
<dbReference type="PANTHER" id="PTHR46309">
    <property type="entry name" value="PHD FINGER PROTEIN 12"/>
    <property type="match status" value="1"/>
</dbReference>
<dbReference type="GO" id="GO:0008270">
    <property type="term" value="F:zinc ion binding"/>
    <property type="evidence" value="ECO:0007669"/>
    <property type="project" value="UniProtKB-KW"/>
</dbReference>
<keyword evidence="8" id="KW-0862">Zinc</keyword>
<evidence type="ECO:0000256" key="2">
    <source>
        <dbReference type="ARBA" id="ARBA00022491"/>
    </source>
</evidence>
<dbReference type="InterPro" id="IPR001965">
    <property type="entry name" value="Znf_PHD"/>
</dbReference>
<dbReference type="CDD" id="cd15533">
    <property type="entry name" value="PHD1_PHF12"/>
    <property type="match status" value="1"/>
</dbReference>
<dbReference type="GO" id="GO:0003714">
    <property type="term" value="F:transcription corepressor activity"/>
    <property type="evidence" value="ECO:0007669"/>
    <property type="project" value="InterPro"/>
</dbReference>
<keyword evidence="2" id="KW-0678">Repressor</keyword>
<comment type="subunit">
    <text evidence="13">Component of SIN3 complexes. Interacts with SIN3A in a complex composed of HDAC1, SAP30 and SIN3A. Component of the SIN3B complex, which includes SIN3B, HDAC2 or HDAC1, PHF12 and MORF4L1; interacts directly with all subunits. Interacts with TLE5.</text>
</comment>
<evidence type="ECO:0000256" key="3">
    <source>
        <dbReference type="ARBA" id="ARBA00022499"/>
    </source>
</evidence>
<keyword evidence="3" id="KW-1017">Isopeptide bond</keyword>
<dbReference type="FunFam" id="3.30.40.10:FF:000154">
    <property type="entry name" value="PHD finger protein 12"/>
    <property type="match status" value="1"/>
</dbReference>
<evidence type="ECO:0000259" key="19">
    <source>
        <dbReference type="PROSITE" id="PS50016"/>
    </source>
</evidence>
<evidence type="ECO:0000256" key="6">
    <source>
        <dbReference type="ARBA" id="ARBA00022737"/>
    </source>
</evidence>
<organism evidence="20 21">
    <name type="scientific">Strigamia maritima</name>
    <name type="common">European centipede</name>
    <name type="synonym">Geophilus maritimus</name>
    <dbReference type="NCBI Taxonomy" id="126957"/>
    <lineage>
        <taxon>Eukaryota</taxon>
        <taxon>Metazoa</taxon>
        <taxon>Ecdysozoa</taxon>
        <taxon>Arthropoda</taxon>
        <taxon>Myriapoda</taxon>
        <taxon>Chilopoda</taxon>
        <taxon>Pleurostigmophora</taxon>
        <taxon>Geophilomorpha</taxon>
        <taxon>Linotaeniidae</taxon>
        <taxon>Strigamia</taxon>
    </lineage>
</organism>
<name>T1J2P5_STRMM</name>
<dbReference type="InterPro" id="IPR042163">
    <property type="entry name" value="PHF12"/>
</dbReference>
<dbReference type="Pfam" id="PF16737">
    <property type="entry name" value="PHF12_MRG_bd"/>
    <property type="match status" value="1"/>
</dbReference>
<dbReference type="eggNOG" id="KOG4299">
    <property type="taxonomic scope" value="Eukaryota"/>
</dbReference>
<dbReference type="InterPro" id="IPR008984">
    <property type="entry name" value="SMAD_FHA_dom_sf"/>
</dbReference>
<dbReference type="InterPro" id="IPR019786">
    <property type="entry name" value="Zinc_finger_PHD-type_CS"/>
</dbReference>
<evidence type="ECO:0000256" key="17">
    <source>
        <dbReference type="SAM" id="MobiDB-lite"/>
    </source>
</evidence>
<dbReference type="GO" id="GO:0000122">
    <property type="term" value="P:negative regulation of transcription by RNA polymerase II"/>
    <property type="evidence" value="ECO:0007669"/>
    <property type="project" value="TreeGrafter"/>
</dbReference>
<dbReference type="SUPFAM" id="SSF49879">
    <property type="entry name" value="SMAD/FHA domain"/>
    <property type="match status" value="1"/>
</dbReference>
<keyword evidence="10" id="KW-0805">Transcription regulation</keyword>
<dbReference type="InterPro" id="IPR000253">
    <property type="entry name" value="FHA_dom"/>
</dbReference>
<accession>T1J2P5</accession>
<evidence type="ECO:0000256" key="16">
    <source>
        <dbReference type="PROSITE-ProRule" id="PRU00146"/>
    </source>
</evidence>
<dbReference type="OMA" id="CKVQARA"/>
<dbReference type="Proteomes" id="UP000014500">
    <property type="component" value="Unassembled WGS sequence"/>
</dbReference>
<proteinExistence type="predicted"/>
<feature type="compositionally biased region" description="Basic and acidic residues" evidence="17">
    <location>
        <begin position="129"/>
        <end position="148"/>
    </location>
</feature>
<protein>
    <recommendedName>
        <fullName evidence="14">PHD finger protein 12</fullName>
    </recommendedName>
    <alternativeName>
        <fullName evidence="15">PHD factor 1</fullName>
    </alternativeName>
</protein>
<keyword evidence="21" id="KW-1185">Reference proteome</keyword>
<feature type="region of interest" description="Disordered" evidence="17">
    <location>
        <begin position="22"/>
        <end position="45"/>
    </location>
</feature>
<dbReference type="SUPFAM" id="SSF57903">
    <property type="entry name" value="FYVE/PHD zinc finger"/>
    <property type="match status" value="2"/>
</dbReference>
<dbReference type="InterPro" id="IPR031966">
    <property type="entry name" value="PHF12_MRG-bd"/>
</dbReference>
<dbReference type="STRING" id="126957.T1J2P5"/>
<evidence type="ECO:0000256" key="10">
    <source>
        <dbReference type="ARBA" id="ARBA00023015"/>
    </source>
</evidence>
<dbReference type="PROSITE" id="PS01359">
    <property type="entry name" value="ZF_PHD_1"/>
    <property type="match status" value="1"/>
</dbReference>
<dbReference type="InterPro" id="IPR011011">
    <property type="entry name" value="Znf_FYVE_PHD"/>
</dbReference>
<dbReference type="SMART" id="SM00249">
    <property type="entry name" value="PHD"/>
    <property type="match status" value="2"/>
</dbReference>
<keyword evidence="11" id="KW-0804">Transcription</keyword>
<dbReference type="EMBL" id="JH431806">
    <property type="status" value="NOT_ANNOTATED_CDS"/>
    <property type="molecule type" value="Genomic_DNA"/>
</dbReference>
<comment type="subcellular location">
    <subcellularLocation>
        <location evidence="1">Nucleus</location>
    </subcellularLocation>
</comment>
<dbReference type="HOGENOM" id="CLU_015009_0_0_1"/>
<feature type="domain" description="PHD-type" evidence="19">
    <location>
        <begin position="250"/>
        <end position="300"/>
    </location>
</feature>
<dbReference type="InterPro" id="IPR038098">
    <property type="entry name" value="PHF12_MRG-bd_sf"/>
</dbReference>
<dbReference type="PROSITE" id="PS50016">
    <property type="entry name" value="ZF_PHD_2"/>
    <property type="match status" value="2"/>
</dbReference>
<dbReference type="PANTHER" id="PTHR46309:SF1">
    <property type="entry name" value="PHD FINGER PROTEIN 12"/>
    <property type="match status" value="1"/>
</dbReference>
<keyword evidence="5" id="KW-0479">Metal-binding</keyword>
<evidence type="ECO:0000256" key="14">
    <source>
        <dbReference type="ARBA" id="ARBA00068755"/>
    </source>
</evidence>
<evidence type="ECO:0000256" key="1">
    <source>
        <dbReference type="ARBA" id="ARBA00004123"/>
    </source>
</evidence>
<evidence type="ECO:0000256" key="15">
    <source>
        <dbReference type="ARBA" id="ARBA00076589"/>
    </source>
</evidence>
<dbReference type="GO" id="GO:0070822">
    <property type="term" value="C:Sin3-type complex"/>
    <property type="evidence" value="ECO:0007669"/>
    <property type="project" value="TreeGrafter"/>
</dbReference>
<evidence type="ECO:0000259" key="18">
    <source>
        <dbReference type="PROSITE" id="PS50006"/>
    </source>
</evidence>
<feature type="compositionally biased region" description="Low complexity" evidence="17">
    <location>
        <begin position="119"/>
        <end position="128"/>
    </location>
</feature>
<feature type="domain" description="PHD-type" evidence="19">
    <location>
        <begin position="50"/>
        <end position="99"/>
    </location>
</feature>
<keyword evidence="12" id="KW-0539">Nucleus</keyword>
<feature type="domain" description="FHA" evidence="18">
    <location>
        <begin position="771"/>
        <end position="825"/>
    </location>
</feature>
<dbReference type="PROSITE" id="PS50006">
    <property type="entry name" value="FHA_DOMAIN"/>
    <property type="match status" value="1"/>
</dbReference>
<evidence type="ECO:0000256" key="13">
    <source>
        <dbReference type="ARBA" id="ARBA00065785"/>
    </source>
</evidence>
<dbReference type="CDD" id="cd22703">
    <property type="entry name" value="FHA_PHF12"/>
    <property type="match status" value="1"/>
</dbReference>